<comment type="caution">
    <text evidence="1">The sequence shown here is derived from an EMBL/GenBank/DDBJ whole genome shotgun (WGS) entry which is preliminary data.</text>
</comment>
<keyword evidence="2" id="KW-1185">Reference proteome</keyword>
<gene>
    <name evidence="1" type="ORF">GCM10023226_20050</name>
</gene>
<dbReference type="Proteomes" id="UP001500621">
    <property type="component" value="Unassembled WGS sequence"/>
</dbReference>
<evidence type="ECO:0000313" key="2">
    <source>
        <dbReference type="Proteomes" id="UP001500621"/>
    </source>
</evidence>
<evidence type="ECO:0000313" key="1">
    <source>
        <dbReference type="EMBL" id="GAA4682898.1"/>
    </source>
</evidence>
<proteinExistence type="predicted"/>
<sequence length="284" mass="30417">MGVERVACLLGTEDPAALRAAILEPEAAGVVHLPVVVEQVLDRVDVGLLTGDDGRPPTVASINAEAGVHHVVSEAGLLRAGTRAAHATMLAHPYYELRYGARGLTWAVGDSSWLLGHTELTTAQALHQVLWLSRLLAVRGMPSWLMEQHLDSLTQHLEEAGYDPGVLPEVAQALRDQRAPFVDDALMADAASWVADAVEAPPAPQAGWLVAAAEADVLTGLISSSTPVLEWFTDPVRTSAHDAAALRDIGRKVLDAAGSPHQPRRIVSPEERHDWAYWPPAGRT</sequence>
<dbReference type="EMBL" id="BAABIM010000002">
    <property type="protein sequence ID" value="GAA4682898.1"/>
    <property type="molecule type" value="Genomic_DNA"/>
</dbReference>
<reference evidence="2" key="1">
    <citation type="journal article" date="2019" name="Int. J. Syst. Evol. Microbiol.">
        <title>The Global Catalogue of Microorganisms (GCM) 10K type strain sequencing project: providing services to taxonomists for standard genome sequencing and annotation.</title>
        <authorList>
            <consortium name="The Broad Institute Genomics Platform"/>
            <consortium name="The Broad Institute Genome Sequencing Center for Infectious Disease"/>
            <person name="Wu L."/>
            <person name="Ma J."/>
        </authorList>
    </citation>
    <scope>NUCLEOTIDE SEQUENCE [LARGE SCALE GENOMIC DNA]</scope>
    <source>
        <strain evidence="2">JCM 18127</strain>
    </source>
</reference>
<protein>
    <submittedName>
        <fullName evidence="1">Uncharacterized protein</fullName>
    </submittedName>
</protein>
<accession>A0ABP8W6N6</accession>
<organism evidence="1 2">
    <name type="scientific">Nocardioides nanhaiensis</name>
    <dbReference type="NCBI Taxonomy" id="1476871"/>
    <lineage>
        <taxon>Bacteria</taxon>
        <taxon>Bacillati</taxon>
        <taxon>Actinomycetota</taxon>
        <taxon>Actinomycetes</taxon>
        <taxon>Propionibacteriales</taxon>
        <taxon>Nocardioidaceae</taxon>
        <taxon>Nocardioides</taxon>
    </lineage>
</organism>
<name>A0ABP8W6N6_9ACTN</name>